<accession>A0ABN8Q1P3</accession>
<name>A0ABN8Q1P3_9CNID</name>
<dbReference type="EMBL" id="CALNXK010000094">
    <property type="protein sequence ID" value="CAH3152734.1"/>
    <property type="molecule type" value="Genomic_DNA"/>
</dbReference>
<evidence type="ECO:0000313" key="1">
    <source>
        <dbReference type="EMBL" id="CAH3152734.1"/>
    </source>
</evidence>
<organism evidence="1 2">
    <name type="scientific">Porites lobata</name>
    <dbReference type="NCBI Taxonomy" id="104759"/>
    <lineage>
        <taxon>Eukaryota</taxon>
        <taxon>Metazoa</taxon>
        <taxon>Cnidaria</taxon>
        <taxon>Anthozoa</taxon>
        <taxon>Hexacorallia</taxon>
        <taxon>Scleractinia</taxon>
        <taxon>Fungiina</taxon>
        <taxon>Poritidae</taxon>
        <taxon>Porites</taxon>
    </lineage>
</organism>
<keyword evidence="2" id="KW-1185">Reference proteome</keyword>
<dbReference type="InterPro" id="IPR052055">
    <property type="entry name" value="Hepadnavirus_pol/RT"/>
</dbReference>
<dbReference type="PANTHER" id="PTHR33050:SF7">
    <property type="entry name" value="RIBONUCLEASE H"/>
    <property type="match status" value="1"/>
</dbReference>
<protein>
    <submittedName>
        <fullName evidence="1">Uncharacterized protein</fullName>
    </submittedName>
</protein>
<sequence length="269" mass="30375">MATQPIGSWLALPVSSFRFPSQLALLLVYSQDRCTFLFSPGPRGMSRLPFPRPLLQELKFWLQHIDSFNGYSIRGVFCAESTIYTDASDFAFGGYLATLGGEPVRGMFSPADVDSSSTYRELKAVFYVLKSYAVSLKHQRVKVFLDNMGASRILMVGSSKLHLQQIAVDIFSICLSFDISLDSQWLPREENAHISKVGVWKEARKLSDPELSIQVPHLLDLVLASNAPSTTSKYSYGWARWRRWTQSKQRRFFHARSSVVHCPVLIGVN</sequence>
<comment type="caution">
    <text evidence="1">The sequence shown here is derived from an EMBL/GenBank/DDBJ whole genome shotgun (WGS) entry which is preliminary data.</text>
</comment>
<dbReference type="PANTHER" id="PTHR33050">
    <property type="entry name" value="REVERSE TRANSCRIPTASE DOMAIN-CONTAINING PROTEIN"/>
    <property type="match status" value="1"/>
</dbReference>
<gene>
    <name evidence="1" type="ORF">PLOB_00049238</name>
</gene>
<reference evidence="1 2" key="1">
    <citation type="submission" date="2022-05" db="EMBL/GenBank/DDBJ databases">
        <authorList>
            <consortium name="Genoscope - CEA"/>
            <person name="William W."/>
        </authorList>
    </citation>
    <scope>NUCLEOTIDE SEQUENCE [LARGE SCALE GENOMIC DNA]</scope>
</reference>
<proteinExistence type="predicted"/>
<dbReference type="CDD" id="cd09275">
    <property type="entry name" value="RNase_HI_RT_DIRS1"/>
    <property type="match status" value="1"/>
</dbReference>
<evidence type="ECO:0000313" key="2">
    <source>
        <dbReference type="Proteomes" id="UP001159405"/>
    </source>
</evidence>
<dbReference type="Proteomes" id="UP001159405">
    <property type="component" value="Unassembled WGS sequence"/>
</dbReference>